<feature type="region of interest" description="Disordered" evidence="1">
    <location>
        <begin position="1412"/>
        <end position="1646"/>
    </location>
</feature>
<name>A0AAE0KIN7_9PEZI</name>
<proteinExistence type="predicted"/>
<evidence type="ECO:0000313" key="3">
    <source>
        <dbReference type="Proteomes" id="UP001287356"/>
    </source>
</evidence>
<feature type="region of interest" description="Disordered" evidence="1">
    <location>
        <begin position="325"/>
        <end position="405"/>
    </location>
</feature>
<organism evidence="2 3">
    <name type="scientific">Lasiosphaeria ovina</name>
    <dbReference type="NCBI Taxonomy" id="92902"/>
    <lineage>
        <taxon>Eukaryota</taxon>
        <taxon>Fungi</taxon>
        <taxon>Dikarya</taxon>
        <taxon>Ascomycota</taxon>
        <taxon>Pezizomycotina</taxon>
        <taxon>Sordariomycetes</taxon>
        <taxon>Sordariomycetidae</taxon>
        <taxon>Sordariales</taxon>
        <taxon>Lasiosphaeriaceae</taxon>
        <taxon>Lasiosphaeria</taxon>
    </lineage>
</organism>
<feature type="compositionally biased region" description="Polar residues" evidence="1">
    <location>
        <begin position="1"/>
        <end position="16"/>
    </location>
</feature>
<feature type="compositionally biased region" description="Basic and acidic residues" evidence="1">
    <location>
        <begin position="93"/>
        <end position="104"/>
    </location>
</feature>
<comment type="caution">
    <text evidence="2">The sequence shown here is derived from an EMBL/GenBank/DDBJ whole genome shotgun (WGS) entry which is preliminary data.</text>
</comment>
<feature type="compositionally biased region" description="Acidic residues" evidence="1">
    <location>
        <begin position="328"/>
        <end position="353"/>
    </location>
</feature>
<feature type="compositionally biased region" description="Gly residues" evidence="1">
    <location>
        <begin position="1039"/>
        <end position="1048"/>
    </location>
</feature>
<feature type="compositionally biased region" description="Basic and acidic residues" evidence="1">
    <location>
        <begin position="1489"/>
        <end position="1500"/>
    </location>
</feature>
<reference evidence="2" key="1">
    <citation type="journal article" date="2023" name="Mol. Phylogenet. Evol.">
        <title>Genome-scale phylogeny and comparative genomics of the fungal order Sordariales.</title>
        <authorList>
            <person name="Hensen N."/>
            <person name="Bonometti L."/>
            <person name="Westerberg I."/>
            <person name="Brannstrom I.O."/>
            <person name="Guillou S."/>
            <person name="Cros-Aarteil S."/>
            <person name="Calhoun S."/>
            <person name="Haridas S."/>
            <person name="Kuo A."/>
            <person name="Mondo S."/>
            <person name="Pangilinan J."/>
            <person name="Riley R."/>
            <person name="LaButti K."/>
            <person name="Andreopoulos B."/>
            <person name="Lipzen A."/>
            <person name="Chen C."/>
            <person name="Yan M."/>
            <person name="Daum C."/>
            <person name="Ng V."/>
            <person name="Clum A."/>
            <person name="Steindorff A."/>
            <person name="Ohm R.A."/>
            <person name="Martin F."/>
            <person name="Silar P."/>
            <person name="Natvig D.O."/>
            <person name="Lalanne C."/>
            <person name="Gautier V."/>
            <person name="Ament-Velasquez S.L."/>
            <person name="Kruys A."/>
            <person name="Hutchinson M.I."/>
            <person name="Powell A.J."/>
            <person name="Barry K."/>
            <person name="Miller A.N."/>
            <person name="Grigoriev I.V."/>
            <person name="Debuchy R."/>
            <person name="Gladieux P."/>
            <person name="Hiltunen Thoren M."/>
            <person name="Johannesson H."/>
        </authorList>
    </citation>
    <scope>NUCLEOTIDE SEQUENCE</scope>
    <source>
        <strain evidence="2">CBS 958.72</strain>
    </source>
</reference>
<dbReference type="PANTHER" id="PTHR45725:SF1">
    <property type="entry name" value="DISHEVELLED ASSOCIATED ACTIVATOR OF MORPHOGENESIS, ISOFORM D"/>
    <property type="match status" value="1"/>
</dbReference>
<evidence type="ECO:0000256" key="1">
    <source>
        <dbReference type="SAM" id="MobiDB-lite"/>
    </source>
</evidence>
<dbReference type="Proteomes" id="UP001287356">
    <property type="component" value="Unassembled WGS sequence"/>
</dbReference>
<feature type="compositionally biased region" description="Acidic residues" evidence="1">
    <location>
        <begin position="1421"/>
        <end position="1452"/>
    </location>
</feature>
<dbReference type="PANTHER" id="PTHR45725">
    <property type="entry name" value="FORMIN HOMOLOGY 2 FAMILY MEMBER"/>
    <property type="match status" value="1"/>
</dbReference>
<feature type="compositionally biased region" description="Low complexity" evidence="1">
    <location>
        <begin position="63"/>
        <end position="72"/>
    </location>
</feature>
<dbReference type="InterPro" id="IPR051425">
    <property type="entry name" value="Formin_Homology"/>
</dbReference>
<dbReference type="EMBL" id="JAULSN010000003">
    <property type="protein sequence ID" value="KAK3376930.1"/>
    <property type="molecule type" value="Genomic_DNA"/>
</dbReference>
<sequence length="1646" mass="184772">MPSLWNFSLWPSSSRSNGDQDPPPNNAPDGGGSRPFGFGTMRTNRRSVGYQGGRIVGSDDESSASGSSTSGGYRRGRPRVRTTSSRSATSSEAQRRREVHDEQKRQRRLEKQRRRALLESFKRDRELTQEMKHRWCPEILPTDPRFTKMIREFGELLREPSTTINDILETKFAPPERELLIPMDRRSNPALATIQQQNRRRYRDLLRSARFKDWAPRADLAFKFTLAYFGLPVEPMTLDFPQRATGWDQDDRHSDDDFDEPLLADRANPDIGNLRFLNGYNVRVFEKDSLRTPDKQLEAYYAFEGMRAGPRGRRDSEEFLGLRGGEIVTDDEDEDDQETESLVELDSGLDSEFDSQGSVEELPPRGTAKAVQTRSGRQPAPAGRPTTARGRGGAVRPPAIGDTAVRPKPEAHMAWVTEPGAQGFQTPLHGESGGADGRWIPLYGFQGVVWFQADALYTFVDAVDRLLCLDTRAGVTYKLYLLDKKTDYSKPGERTKANRDRNQTITVWCKGVGDYGNDHVAWEWILDKYANDLLGKSESPKVLFLGGPGDPFPIEWMPNDSHGVLELALAWDNDKTLNRPDVAYLRMPTNHRDVLCTNQFGPWISHASRVLAAGRLPDRPGRPPIPDAFITLKSLRNSLGSYGGLAFPPQLWYHIVASWEAQNKMKGGSKRVELLAKSPQVKKGRSDAFLVFLPGQSLYSDARVQYIEHDEFRDVESVRNTILNLVIESLGENNHDLIHSVEVHLPGESFFVPFVPQKDSAAIVIPVEALFADRGEAEAFKPLVVRLVQWKLWLEKKAPGGKFGDGLSVFPQFIAIRPVFHKYTVTNGAKSLEWKKNLTSLSQFKLLARSLWPKGALGEGDFNFVMTQGRQIKNIDAEIDRTTKRNDDGPVSSKPLFVVTAETQEAEWEIIRKLIVHPKVYIHHLAGRDLEPVFTPDQVFGYRDIYRTRKQSLVYGQPGLSEDMYPPFTHYHDWQLWGENINEHYQTLQPWDEQGNADAEIEALGVESRLVGKKRGPRMSVFSPSPPPERTSRVPLPIRGGGGRGGPAGLARYAAAVSDDDGPANPPERFGTANPPERLGTANPLERLGTANPPEKSARRPKQRPLGDMEKAQRLRELSYAHPLNVQMNQSIPINAPPVDSLLHLDHDSLPVVSLAVLTPTEIHRLQKDYFELRSILLGRSQRCPYAGCGAIFPVNRPAEMQRHLRNRHTAEKCNFCDEVLYEHWPLEQRYEHFVLEHEEILGYLKVGIPDQQVDLRVPKLAPGHERHWNYCARCGRDHHTLKARGDRAYHDFVCHPGVGDRPDWKPCHDCGKHITVGREADHEHLAPLQGSPYCDKCGLPLGLFSEGYQMKHRVFCRGYGADDAGHCPWCDIELEGGILERGEHIEDCSSRPNDDFVGPIDLETLTYFPQRKARKRREAEAEEEEGEGEGEGEGEAFEEAVEEAIEEEIEEERQARGKRRQAPAKAAEDAPPPRKRRKAAPSVSPEESDSRALTYEERVARRRRRRILDPSYRYRPEEDVDDSEGSASEEGILGPRRDVAQAQALAQAQVQARIQAQAAQGQGMEQAQAHALAQAQARHQAAQASPDAVPAAPPPTPATAGLPAKTVKRRRVAKEPPPPPPTPGPKPGATVRTPAPHARRGVARK</sequence>
<keyword evidence="3" id="KW-1185">Reference proteome</keyword>
<evidence type="ECO:0000313" key="2">
    <source>
        <dbReference type="EMBL" id="KAK3376930.1"/>
    </source>
</evidence>
<feature type="compositionally biased region" description="Low complexity" evidence="1">
    <location>
        <begin position="377"/>
        <end position="401"/>
    </location>
</feature>
<feature type="region of interest" description="Disordered" evidence="1">
    <location>
        <begin position="1015"/>
        <end position="1107"/>
    </location>
</feature>
<protein>
    <submittedName>
        <fullName evidence="2">Uncharacterized protein</fullName>
    </submittedName>
</protein>
<reference evidence="2" key="2">
    <citation type="submission" date="2023-06" db="EMBL/GenBank/DDBJ databases">
        <authorList>
            <consortium name="Lawrence Berkeley National Laboratory"/>
            <person name="Haridas S."/>
            <person name="Hensen N."/>
            <person name="Bonometti L."/>
            <person name="Westerberg I."/>
            <person name="Brannstrom I.O."/>
            <person name="Guillou S."/>
            <person name="Cros-Aarteil S."/>
            <person name="Calhoun S."/>
            <person name="Kuo A."/>
            <person name="Mondo S."/>
            <person name="Pangilinan J."/>
            <person name="Riley R."/>
            <person name="Labutti K."/>
            <person name="Andreopoulos B."/>
            <person name="Lipzen A."/>
            <person name="Chen C."/>
            <person name="Yanf M."/>
            <person name="Daum C."/>
            <person name="Ng V."/>
            <person name="Clum A."/>
            <person name="Steindorff A."/>
            <person name="Ohm R."/>
            <person name="Martin F."/>
            <person name="Silar P."/>
            <person name="Natvig D."/>
            <person name="Lalanne C."/>
            <person name="Gautier V."/>
            <person name="Ament-Velasquez S.L."/>
            <person name="Kruys A."/>
            <person name="Hutchinson M.I."/>
            <person name="Powell A.J."/>
            <person name="Barry K."/>
            <person name="Miller A.N."/>
            <person name="Grigoriev I.V."/>
            <person name="Debuchy R."/>
            <person name="Gladieux P."/>
            <person name="Thoren M.H."/>
            <person name="Johannesson H."/>
        </authorList>
    </citation>
    <scope>NUCLEOTIDE SEQUENCE</scope>
    <source>
        <strain evidence="2">CBS 958.72</strain>
    </source>
</reference>
<accession>A0AAE0KIN7</accession>
<feature type="compositionally biased region" description="Pro residues" evidence="1">
    <location>
        <begin position="1616"/>
        <end position="1627"/>
    </location>
</feature>
<gene>
    <name evidence="2" type="ORF">B0T24DRAFT_232909</name>
</gene>
<feature type="compositionally biased region" description="Low complexity" evidence="1">
    <location>
        <begin position="1541"/>
        <end position="1591"/>
    </location>
</feature>
<feature type="compositionally biased region" description="Low complexity" evidence="1">
    <location>
        <begin position="81"/>
        <end position="92"/>
    </location>
</feature>
<feature type="region of interest" description="Disordered" evidence="1">
    <location>
        <begin position="1"/>
        <end position="111"/>
    </location>
</feature>